<dbReference type="Proteomes" id="UP000095601">
    <property type="component" value="Unassembled WGS sequence"/>
</dbReference>
<comment type="similarity">
    <text evidence="10 11">Belongs to the TonB-dependent receptor family.</text>
</comment>
<evidence type="ECO:0000256" key="5">
    <source>
        <dbReference type="ARBA" id="ARBA00022729"/>
    </source>
</evidence>
<evidence type="ECO:0000256" key="2">
    <source>
        <dbReference type="ARBA" id="ARBA00022448"/>
    </source>
</evidence>
<evidence type="ECO:0000256" key="4">
    <source>
        <dbReference type="ARBA" id="ARBA00022692"/>
    </source>
</evidence>
<keyword evidence="9 10" id="KW-0998">Cell outer membrane</keyword>
<dbReference type="GO" id="GO:0009279">
    <property type="term" value="C:cell outer membrane"/>
    <property type="evidence" value="ECO:0007669"/>
    <property type="project" value="UniProtKB-SubCell"/>
</dbReference>
<dbReference type="GO" id="GO:0044718">
    <property type="term" value="P:siderophore transmembrane transport"/>
    <property type="evidence" value="ECO:0007669"/>
    <property type="project" value="TreeGrafter"/>
</dbReference>
<keyword evidence="4 10" id="KW-0812">Transmembrane</keyword>
<dbReference type="InterPro" id="IPR036942">
    <property type="entry name" value="Beta-barrel_TonB_sf"/>
</dbReference>
<evidence type="ECO:0000259" key="13">
    <source>
        <dbReference type="Pfam" id="PF00593"/>
    </source>
</evidence>
<keyword evidence="3 10" id="KW-1134">Transmembrane beta strand</keyword>
<dbReference type="Pfam" id="PF00593">
    <property type="entry name" value="TonB_dep_Rec_b-barrel"/>
    <property type="match status" value="1"/>
</dbReference>
<dbReference type="Gene3D" id="2.40.170.20">
    <property type="entry name" value="TonB-dependent receptor, beta-barrel domain"/>
    <property type="match status" value="1"/>
</dbReference>
<dbReference type="SUPFAM" id="SSF56935">
    <property type="entry name" value="Porins"/>
    <property type="match status" value="1"/>
</dbReference>
<keyword evidence="5 12" id="KW-0732">Signal</keyword>
<dbReference type="InterPro" id="IPR037066">
    <property type="entry name" value="Plug_dom_sf"/>
</dbReference>
<evidence type="ECO:0000313" key="15">
    <source>
        <dbReference type="EMBL" id="OEL12289.1"/>
    </source>
</evidence>
<protein>
    <submittedName>
        <fullName evidence="15">TonB-dependent Receptor Plug domain protein</fullName>
    </submittedName>
</protein>
<evidence type="ECO:0000256" key="10">
    <source>
        <dbReference type="PROSITE-ProRule" id="PRU01360"/>
    </source>
</evidence>
<evidence type="ECO:0000256" key="6">
    <source>
        <dbReference type="ARBA" id="ARBA00023077"/>
    </source>
</evidence>
<keyword evidence="2 10" id="KW-0813">Transport</keyword>
<feature type="domain" description="TonB-dependent receptor plug" evidence="14">
    <location>
        <begin position="40"/>
        <end position="145"/>
    </location>
</feature>
<comment type="subcellular location">
    <subcellularLocation>
        <location evidence="1 10">Cell outer membrane</location>
        <topology evidence="1 10">Multi-pass membrane protein</topology>
    </subcellularLocation>
</comment>
<feature type="domain" description="TonB-dependent receptor-like beta-barrel" evidence="13">
    <location>
        <begin position="241"/>
        <end position="569"/>
    </location>
</feature>
<dbReference type="EMBL" id="MKGI01000009">
    <property type="protein sequence ID" value="OEL12289.1"/>
    <property type="molecule type" value="Genomic_DNA"/>
</dbReference>
<sequence length="597" mass="67363">MKKTILSAALLALFVSVHAQERTIDEVELTGKLVNMPFKKSNVNITVITKSEIQNSPAQSIEEVIAYYTGADIRKRGANGVQTDISLRGSSFEQVLVLVNGVRMNDAQTGHNTMNFPFDLASVEKIEILKGPAARRYGQGAYAGVVNVVTKVSAENNLTINGEVGDFSTHGFGVAANFGGEKFRNFIQVNNTESDGYRYNTDYKIKNIWYQNQFDIENGKVKFQAGIQEKKFGANGFYASPAFKDQYEEVQTSLVAASLEKNVNENLGFATRLYWRRTQDMYLFIRNNPAAYRNMHIGNNVGIDANVNYKSELGITGLGVDVRKEFLESNRLGSRERTVTNAFLEHHLSFFDEKLNITPGISFTSFSNDKTYFYPGIDASFTNGNSKFFGNFSKVNRIPTYTDLYYVSPSEQGNANLVAEEALTGEFGYIFKTNKTLLKASAFWRKSDNAIDWQKATPTSPWTAQNIGKIETKGVELEADYQFASWIGTSVGYTYIDNQRLASNIVSRYSLDNLKHQFVAKLRNKFGNFSNELIYRHNDRVSLGSYNLLDNKLNYNAKQFNIYVLVNNITNVKYTETSLVEMPGTWFHLGFTYQFKL</sequence>
<proteinExistence type="inferred from homology"/>
<evidence type="ECO:0000256" key="8">
    <source>
        <dbReference type="ARBA" id="ARBA00023170"/>
    </source>
</evidence>
<evidence type="ECO:0000256" key="1">
    <source>
        <dbReference type="ARBA" id="ARBA00004571"/>
    </source>
</evidence>
<keyword evidence="16" id="KW-1185">Reference proteome</keyword>
<accession>A0A1E5UHF8</accession>
<dbReference type="PANTHER" id="PTHR30069">
    <property type="entry name" value="TONB-DEPENDENT OUTER MEMBRANE RECEPTOR"/>
    <property type="match status" value="1"/>
</dbReference>
<evidence type="ECO:0000256" key="7">
    <source>
        <dbReference type="ARBA" id="ARBA00023136"/>
    </source>
</evidence>
<dbReference type="Gene3D" id="2.170.130.10">
    <property type="entry name" value="TonB-dependent receptor, plug domain"/>
    <property type="match status" value="1"/>
</dbReference>
<dbReference type="PATRIC" id="fig|237258.4.peg.1215"/>
<evidence type="ECO:0000313" key="16">
    <source>
        <dbReference type="Proteomes" id="UP000095601"/>
    </source>
</evidence>
<evidence type="ECO:0000256" key="12">
    <source>
        <dbReference type="SAM" id="SignalP"/>
    </source>
</evidence>
<organism evidence="15 16">
    <name type="scientific">Cloacibacterium normanense</name>
    <dbReference type="NCBI Taxonomy" id="237258"/>
    <lineage>
        <taxon>Bacteria</taxon>
        <taxon>Pseudomonadati</taxon>
        <taxon>Bacteroidota</taxon>
        <taxon>Flavobacteriia</taxon>
        <taxon>Flavobacteriales</taxon>
        <taxon>Weeksellaceae</taxon>
    </lineage>
</organism>
<evidence type="ECO:0000256" key="3">
    <source>
        <dbReference type="ARBA" id="ARBA00022452"/>
    </source>
</evidence>
<keyword evidence="6 11" id="KW-0798">TonB box</keyword>
<keyword evidence="8 15" id="KW-0675">Receptor</keyword>
<keyword evidence="7 10" id="KW-0472">Membrane</keyword>
<dbReference type="InterPro" id="IPR012910">
    <property type="entry name" value="Plug_dom"/>
</dbReference>
<evidence type="ECO:0000259" key="14">
    <source>
        <dbReference type="Pfam" id="PF07715"/>
    </source>
</evidence>
<dbReference type="PROSITE" id="PS52016">
    <property type="entry name" value="TONB_DEPENDENT_REC_3"/>
    <property type="match status" value="1"/>
</dbReference>
<evidence type="ECO:0000256" key="9">
    <source>
        <dbReference type="ARBA" id="ARBA00023237"/>
    </source>
</evidence>
<dbReference type="InterPro" id="IPR039426">
    <property type="entry name" value="TonB-dep_rcpt-like"/>
</dbReference>
<dbReference type="OrthoDB" id="9758472at2"/>
<dbReference type="PANTHER" id="PTHR30069:SF29">
    <property type="entry name" value="HEMOGLOBIN AND HEMOGLOBIN-HAPTOGLOBIN-BINDING PROTEIN 1-RELATED"/>
    <property type="match status" value="1"/>
</dbReference>
<feature type="chain" id="PRO_5009186989" evidence="12">
    <location>
        <begin position="20"/>
        <end position="597"/>
    </location>
</feature>
<gene>
    <name evidence="15" type="ORF">BHF72_1262</name>
</gene>
<comment type="caution">
    <text evidence="15">The sequence shown here is derived from an EMBL/GenBank/DDBJ whole genome shotgun (WGS) entry which is preliminary data.</text>
</comment>
<dbReference type="AlphaFoldDB" id="A0A1E5UHF8"/>
<evidence type="ECO:0000256" key="11">
    <source>
        <dbReference type="RuleBase" id="RU003357"/>
    </source>
</evidence>
<reference evidence="15 16" key="1">
    <citation type="submission" date="2016-09" db="EMBL/GenBank/DDBJ databases">
        <authorList>
            <person name="Capua I."/>
            <person name="De Benedictis P."/>
            <person name="Joannis T."/>
            <person name="Lombin L.H."/>
            <person name="Cattoli G."/>
        </authorList>
    </citation>
    <scope>NUCLEOTIDE SEQUENCE [LARGE SCALE GENOMIC DNA]</scope>
    <source>
        <strain evidence="15 16">NRS-1</strain>
    </source>
</reference>
<dbReference type="KEGG" id="cnr:EB819_03565"/>
<name>A0A1E5UHF8_9FLAO</name>
<dbReference type="InterPro" id="IPR000531">
    <property type="entry name" value="Beta-barrel_TonB"/>
</dbReference>
<dbReference type="STRING" id="237258.SAMN04489756_11146"/>
<dbReference type="Pfam" id="PF07715">
    <property type="entry name" value="Plug"/>
    <property type="match status" value="1"/>
</dbReference>
<feature type="signal peptide" evidence="12">
    <location>
        <begin position="1"/>
        <end position="19"/>
    </location>
</feature>
<dbReference type="RefSeq" id="WP_069796879.1">
    <property type="nucleotide sequence ID" value="NZ_CP034157.1"/>
</dbReference>
<dbReference type="GO" id="GO:0015344">
    <property type="term" value="F:siderophore uptake transmembrane transporter activity"/>
    <property type="evidence" value="ECO:0007669"/>
    <property type="project" value="TreeGrafter"/>
</dbReference>